<proteinExistence type="predicted"/>
<evidence type="ECO:0000313" key="2">
    <source>
        <dbReference type="EMBL" id="KAG7492936.1"/>
    </source>
</evidence>
<dbReference type="EMBL" id="JAFDVH010000001">
    <property type="protein sequence ID" value="KAG7492936.1"/>
    <property type="molecule type" value="Genomic_DNA"/>
</dbReference>
<dbReference type="AlphaFoldDB" id="A0A9D3QJF5"/>
<accession>A0A9D3QJF5</accession>
<evidence type="ECO:0008006" key="4">
    <source>
        <dbReference type="Google" id="ProtNLM"/>
    </source>
</evidence>
<dbReference type="OrthoDB" id="437960at2759"/>
<reference evidence="2" key="1">
    <citation type="submission" date="2021-01" db="EMBL/GenBank/DDBJ databases">
        <authorList>
            <person name="Zahm M."/>
            <person name="Roques C."/>
            <person name="Cabau C."/>
            <person name="Klopp C."/>
            <person name="Donnadieu C."/>
            <person name="Jouanno E."/>
            <person name="Lampietro C."/>
            <person name="Louis A."/>
            <person name="Herpin A."/>
            <person name="Echchiki A."/>
            <person name="Berthelot C."/>
            <person name="Parey E."/>
            <person name="Roest-Crollius H."/>
            <person name="Braasch I."/>
            <person name="Postlethwait J."/>
            <person name="Bobe J."/>
            <person name="Montfort J."/>
            <person name="Bouchez O."/>
            <person name="Begum T."/>
            <person name="Mejri S."/>
            <person name="Adams A."/>
            <person name="Chen W.-J."/>
            <person name="Guiguen Y."/>
        </authorList>
    </citation>
    <scope>NUCLEOTIDE SEQUENCE</scope>
    <source>
        <strain evidence="2">YG-15Mar2019-1</strain>
        <tissue evidence="2">Brain</tissue>
    </source>
</reference>
<organism evidence="2 3">
    <name type="scientific">Megalops atlanticus</name>
    <name type="common">Tarpon</name>
    <name type="synonym">Clupea gigantea</name>
    <dbReference type="NCBI Taxonomy" id="7932"/>
    <lineage>
        <taxon>Eukaryota</taxon>
        <taxon>Metazoa</taxon>
        <taxon>Chordata</taxon>
        <taxon>Craniata</taxon>
        <taxon>Vertebrata</taxon>
        <taxon>Euteleostomi</taxon>
        <taxon>Actinopterygii</taxon>
        <taxon>Neopterygii</taxon>
        <taxon>Teleostei</taxon>
        <taxon>Elopiformes</taxon>
        <taxon>Megalopidae</taxon>
        <taxon>Megalops</taxon>
    </lineage>
</organism>
<comment type="caution">
    <text evidence="2">The sequence shown here is derived from an EMBL/GenBank/DDBJ whole genome shotgun (WGS) entry which is preliminary data.</text>
</comment>
<dbReference type="PANTHER" id="PTHR46917">
    <property type="entry name" value="MORN REPEAT-CONTAINING PROTEIN 2"/>
    <property type="match status" value="1"/>
</dbReference>
<dbReference type="PANTHER" id="PTHR46917:SF1">
    <property type="entry name" value="MORN REPEAT-CONTAINING PROTEIN 2"/>
    <property type="match status" value="1"/>
</dbReference>
<dbReference type="Proteomes" id="UP001046870">
    <property type="component" value="Chromosome 1"/>
</dbReference>
<keyword evidence="3" id="KW-1185">Reference proteome</keyword>
<evidence type="ECO:0000256" key="1">
    <source>
        <dbReference type="ARBA" id="ARBA00022737"/>
    </source>
</evidence>
<name>A0A9D3QJF5_MEGAT</name>
<dbReference type="InterPro" id="IPR003409">
    <property type="entry name" value="MORN"/>
</dbReference>
<dbReference type="SMART" id="SM00698">
    <property type="entry name" value="MORN"/>
    <property type="match status" value="2"/>
</dbReference>
<sequence length="146" mass="15987">MSEQKNIEDDVQPKESVGLTVSYIFPNGDKYAGECSKSSEGFVKRNGTGIHTSAKGLIYTGVWKDDKMNGSGRLAHPSGAVYEGEFKDNMFHGKGTYTFQNGSKITGSFNKNKLDGEGEYTDTQGLVWVGSFHDKSVSDLKLKVNM</sequence>
<dbReference type="SUPFAM" id="SSF82185">
    <property type="entry name" value="Histone H3 K4-specific methyltransferase SET7/9 N-terminal domain"/>
    <property type="match status" value="1"/>
</dbReference>
<evidence type="ECO:0000313" key="3">
    <source>
        <dbReference type="Proteomes" id="UP001046870"/>
    </source>
</evidence>
<protein>
    <recommendedName>
        <fullName evidence="4">MORN repeat-containing protein 2</fullName>
    </recommendedName>
</protein>
<gene>
    <name evidence="2" type="ORF">MATL_G00019630</name>
</gene>
<dbReference type="Gene3D" id="2.20.110.10">
    <property type="entry name" value="Histone H3 K4-specific methyltransferase SET7/9 N-terminal domain"/>
    <property type="match status" value="2"/>
</dbReference>
<dbReference type="InterPro" id="IPR052849">
    <property type="entry name" value="MORN_repeat_protein"/>
</dbReference>
<dbReference type="Pfam" id="PF02493">
    <property type="entry name" value="MORN"/>
    <property type="match status" value="3"/>
</dbReference>
<keyword evidence="1" id="KW-0677">Repeat</keyword>